<organism evidence="1 2">
    <name type="scientific">Komagataeibacter saccharivorans</name>
    <dbReference type="NCBI Taxonomy" id="265959"/>
    <lineage>
        <taxon>Bacteria</taxon>
        <taxon>Pseudomonadati</taxon>
        <taxon>Pseudomonadota</taxon>
        <taxon>Alphaproteobacteria</taxon>
        <taxon>Acetobacterales</taxon>
        <taxon>Acetobacteraceae</taxon>
        <taxon>Komagataeibacter</taxon>
    </lineage>
</organism>
<accession>A0A347WFL8</accession>
<reference evidence="1 2" key="1">
    <citation type="submission" date="2017-08" db="EMBL/GenBank/DDBJ databases">
        <title>Complete genome sequence of Gluconacetobacter saccharivorans CV1 isolated from Fermented Vinegar.</title>
        <authorList>
            <person name="Kim S.-Y."/>
        </authorList>
    </citation>
    <scope>NUCLEOTIDE SEQUENCE [LARGE SCALE GENOMIC DNA]</scope>
    <source>
        <strain evidence="1 2">CV1</strain>
    </source>
</reference>
<evidence type="ECO:0000313" key="1">
    <source>
        <dbReference type="EMBL" id="AXY23661.1"/>
    </source>
</evidence>
<keyword evidence="2" id="KW-1185">Reference proteome</keyword>
<dbReference type="RefSeq" id="WP_118963457.1">
    <property type="nucleotide sequence ID" value="NZ_CP023036.1"/>
</dbReference>
<dbReference type="KEGG" id="ksc:CD178_02915"/>
<protein>
    <recommendedName>
        <fullName evidence="3">L-2-amino-thiazoline-4-carboxylic acid hydrolase</fullName>
    </recommendedName>
</protein>
<gene>
    <name evidence="1" type="ORF">CD178_02915</name>
</gene>
<sequence length="162" mass="18156">MSDNLPIIEQRRIEAGILKHVYNTLVQSHGEAVAIETIRNAVARSAIEQGEAMRARFDHMPDLLDLAEILKFWTAEDALEIEVVEASPSRLDFNVRRCRYAELYRAMGLGAIGGLLSCNRDGTFCEGFNPDIVFERGQTIMEGATHCDFHYTLPQTETVDPA</sequence>
<dbReference type="InterPro" id="IPR026002">
    <property type="entry name" value="ATC_hydrolase-like"/>
</dbReference>
<dbReference type="EMBL" id="CP023036">
    <property type="protein sequence ID" value="AXY23661.1"/>
    <property type="molecule type" value="Genomic_DNA"/>
</dbReference>
<dbReference type="OrthoDB" id="9805176at2"/>
<name>A0A347WFL8_9PROT</name>
<evidence type="ECO:0000313" key="2">
    <source>
        <dbReference type="Proteomes" id="UP000264120"/>
    </source>
</evidence>
<proteinExistence type="predicted"/>
<dbReference type="Proteomes" id="UP000264120">
    <property type="component" value="Chromosome"/>
</dbReference>
<dbReference type="AlphaFoldDB" id="A0A347WFL8"/>
<dbReference type="Pfam" id="PF14196">
    <property type="entry name" value="ATC_hydrolase"/>
    <property type="match status" value="1"/>
</dbReference>
<evidence type="ECO:0008006" key="3">
    <source>
        <dbReference type="Google" id="ProtNLM"/>
    </source>
</evidence>